<evidence type="ECO:0000259" key="6">
    <source>
        <dbReference type="PROSITE" id="PS50931"/>
    </source>
</evidence>
<dbReference type="EMBL" id="JAQQLI010000001">
    <property type="protein sequence ID" value="MDC7784362.1"/>
    <property type="molecule type" value="Genomic_DNA"/>
</dbReference>
<dbReference type="PROSITE" id="PS50931">
    <property type="entry name" value="HTH_LYSR"/>
    <property type="match status" value="1"/>
</dbReference>
<dbReference type="SUPFAM" id="SSF53850">
    <property type="entry name" value="Periplasmic binding protein-like II"/>
    <property type="match status" value="1"/>
</dbReference>
<dbReference type="RefSeq" id="WP_272775205.1">
    <property type="nucleotide sequence ID" value="NZ_JAQQLI010000001.1"/>
</dbReference>
<dbReference type="Gene3D" id="1.10.10.10">
    <property type="entry name" value="Winged helix-like DNA-binding domain superfamily/Winged helix DNA-binding domain"/>
    <property type="match status" value="1"/>
</dbReference>
<dbReference type="InterPro" id="IPR036390">
    <property type="entry name" value="WH_DNA-bd_sf"/>
</dbReference>
<feature type="domain" description="HTH lysR-type" evidence="6">
    <location>
        <begin position="1"/>
        <end position="58"/>
    </location>
</feature>
<reference evidence="7" key="2">
    <citation type="submission" date="2023-02" db="EMBL/GenBank/DDBJ databases">
        <authorList>
            <person name="Rayyan A."/>
            <person name="Meyer T."/>
            <person name="Kyndt J.A."/>
        </authorList>
    </citation>
    <scope>NUCLEOTIDE SEQUENCE</scope>
    <source>
        <strain evidence="7">DSM 9987</strain>
    </source>
</reference>
<evidence type="ECO:0000256" key="1">
    <source>
        <dbReference type="ARBA" id="ARBA00009437"/>
    </source>
</evidence>
<keyword evidence="4" id="KW-0804">Transcription</keyword>
<dbReference type="SUPFAM" id="SSF46785">
    <property type="entry name" value="Winged helix' DNA-binding domain"/>
    <property type="match status" value="1"/>
</dbReference>
<sequence>MRLRHIEVLHAIRRTGSLSRAAESLSITQPAASKILKHAEQQLGFPLFHRSRGRLQPTDQADVLMREIEQVFEALERTRRMAQTLRSELDTHLRVVCVPSLGMGLVPRAVQLFQSRRPRTMIEIASRHDPEIAAGLLARDFDIGIGFGPAEGVAEVPGLRAVRVDVAEMVFIDHPARPSGRDGQPIRLAQIDQKRLIGLTSGHFLGTAIKDAFRREDIALTPGIQVQTYYIARTLVAAGTGCAVIDEFTANAHSGDTVVRPLDPAVRFGVYVWTREQHPLSARGEEFVACLRTVCETSRRPASPGVVPEAPDQPQTAATAATNGSIWSSRKPARLIRPSATI</sequence>
<dbReference type="InterPro" id="IPR036388">
    <property type="entry name" value="WH-like_DNA-bd_sf"/>
</dbReference>
<accession>A0ABT5J3Z0</accession>
<gene>
    <name evidence="7" type="ORF">PQJ73_01585</name>
</gene>
<proteinExistence type="inferred from homology"/>
<dbReference type="PRINTS" id="PR00039">
    <property type="entry name" value="HTHLYSR"/>
</dbReference>
<feature type="region of interest" description="Disordered" evidence="5">
    <location>
        <begin position="299"/>
        <end position="324"/>
    </location>
</feature>
<evidence type="ECO:0000313" key="7">
    <source>
        <dbReference type="EMBL" id="MDC7784362.1"/>
    </source>
</evidence>
<keyword evidence="3" id="KW-0238">DNA-binding</keyword>
<protein>
    <submittedName>
        <fullName evidence="7">LysR family transcriptional regulator</fullName>
    </submittedName>
</protein>
<comment type="similarity">
    <text evidence="1">Belongs to the LysR transcriptional regulatory family.</text>
</comment>
<keyword evidence="8" id="KW-1185">Reference proteome</keyword>
<evidence type="ECO:0000256" key="3">
    <source>
        <dbReference type="ARBA" id="ARBA00023125"/>
    </source>
</evidence>
<organism evidence="7 8">
    <name type="scientific">Rhodoplanes tepidamans</name>
    <name type="common">Rhodoplanes cryptolactis</name>
    <dbReference type="NCBI Taxonomy" id="200616"/>
    <lineage>
        <taxon>Bacteria</taxon>
        <taxon>Pseudomonadati</taxon>
        <taxon>Pseudomonadota</taxon>
        <taxon>Alphaproteobacteria</taxon>
        <taxon>Hyphomicrobiales</taxon>
        <taxon>Nitrobacteraceae</taxon>
        <taxon>Rhodoplanes</taxon>
    </lineage>
</organism>
<dbReference type="Pfam" id="PF03466">
    <property type="entry name" value="LysR_substrate"/>
    <property type="match status" value="1"/>
</dbReference>
<comment type="caution">
    <text evidence="7">The sequence shown here is derived from an EMBL/GenBank/DDBJ whole genome shotgun (WGS) entry which is preliminary data.</text>
</comment>
<dbReference type="PANTHER" id="PTHR30427">
    <property type="entry name" value="TRANSCRIPTIONAL ACTIVATOR PROTEIN LYSR"/>
    <property type="match status" value="1"/>
</dbReference>
<evidence type="ECO:0000256" key="5">
    <source>
        <dbReference type="SAM" id="MobiDB-lite"/>
    </source>
</evidence>
<dbReference type="PANTHER" id="PTHR30427:SF1">
    <property type="entry name" value="TRANSCRIPTIONAL ACTIVATOR PROTEIN LYSR"/>
    <property type="match status" value="1"/>
</dbReference>
<evidence type="ECO:0000313" key="8">
    <source>
        <dbReference type="Proteomes" id="UP001165652"/>
    </source>
</evidence>
<dbReference type="InterPro" id="IPR005119">
    <property type="entry name" value="LysR_subst-bd"/>
</dbReference>
<dbReference type="Gene3D" id="3.40.190.290">
    <property type="match status" value="1"/>
</dbReference>
<name>A0ABT5J3Z0_RHOTP</name>
<dbReference type="Proteomes" id="UP001165652">
    <property type="component" value="Unassembled WGS sequence"/>
</dbReference>
<dbReference type="Pfam" id="PF00126">
    <property type="entry name" value="HTH_1"/>
    <property type="match status" value="1"/>
</dbReference>
<keyword evidence="2" id="KW-0805">Transcription regulation</keyword>
<evidence type="ECO:0000256" key="2">
    <source>
        <dbReference type="ARBA" id="ARBA00023015"/>
    </source>
</evidence>
<dbReference type="InterPro" id="IPR000847">
    <property type="entry name" value="LysR_HTH_N"/>
</dbReference>
<reference evidence="7" key="1">
    <citation type="journal article" date="2023" name="Microbiol Resour">
        <title>Genome Sequences of Rhodoplanes serenus and Two Thermotolerant Strains, Rhodoplanes tepidamans and 'Rhodoplanes cryptolactis,' Further Refine the Genus.</title>
        <authorList>
            <person name="Rayyan A.A."/>
            <person name="Kyndt J.A."/>
        </authorList>
    </citation>
    <scope>NUCLEOTIDE SEQUENCE</scope>
    <source>
        <strain evidence="7">DSM 9987</strain>
    </source>
</reference>
<evidence type="ECO:0000256" key="4">
    <source>
        <dbReference type="ARBA" id="ARBA00023163"/>
    </source>
</evidence>